<dbReference type="GO" id="GO:0006488">
    <property type="term" value="P:dolichol-linked oligosaccharide biosynthetic process"/>
    <property type="evidence" value="ECO:0007669"/>
    <property type="project" value="UniProtKB-UniRule"/>
</dbReference>
<keyword evidence="8 14" id="KW-0812">Transmembrane</keyword>
<evidence type="ECO:0000313" key="16">
    <source>
        <dbReference type="Proteomes" id="UP000011958"/>
    </source>
</evidence>
<evidence type="ECO:0000256" key="2">
    <source>
        <dbReference type="ARBA" id="ARBA00004922"/>
    </source>
</evidence>
<organism evidence="15 16">
    <name type="scientific">Pneumocystis murina (strain B123)</name>
    <name type="common">Mouse pneumocystis pneumonia agent</name>
    <name type="synonym">Pneumocystis carinii f. sp. muris</name>
    <dbReference type="NCBI Taxonomy" id="1069680"/>
    <lineage>
        <taxon>Eukaryota</taxon>
        <taxon>Fungi</taxon>
        <taxon>Dikarya</taxon>
        <taxon>Ascomycota</taxon>
        <taxon>Taphrinomycotina</taxon>
        <taxon>Pneumocystomycetes</taxon>
        <taxon>Pneumocystaceae</taxon>
        <taxon>Pneumocystis</taxon>
    </lineage>
</organism>
<dbReference type="PIRSF" id="PIRSF028810">
    <property type="entry name" value="Alpha1_2_glucosyltferase_Alg10"/>
    <property type="match status" value="1"/>
</dbReference>
<evidence type="ECO:0000256" key="8">
    <source>
        <dbReference type="ARBA" id="ARBA00022692"/>
    </source>
</evidence>
<name>M7P9N4_PNEMU</name>
<dbReference type="EC" id="2.4.1.256" evidence="4 14"/>
<dbReference type="Proteomes" id="UP000011958">
    <property type="component" value="Unassembled WGS sequence"/>
</dbReference>
<comment type="subcellular location">
    <subcellularLocation>
        <location evidence="1">Endoplasmic reticulum membrane</location>
        <topology evidence="1">Multi-pass membrane protein</topology>
    </subcellularLocation>
</comment>
<evidence type="ECO:0000256" key="7">
    <source>
        <dbReference type="ARBA" id="ARBA00022679"/>
    </source>
</evidence>
<evidence type="ECO:0000256" key="10">
    <source>
        <dbReference type="ARBA" id="ARBA00022989"/>
    </source>
</evidence>
<dbReference type="GO" id="GO:0106073">
    <property type="term" value="F:dolichyl pyrophosphate Glc2Man9GlcNAc2 alpha-1,2-glucosyltransferase activity"/>
    <property type="evidence" value="ECO:0007669"/>
    <property type="project" value="UniProtKB-UniRule"/>
</dbReference>
<feature type="transmembrane region" description="Helical" evidence="14">
    <location>
        <begin position="309"/>
        <end position="329"/>
    </location>
</feature>
<dbReference type="STRING" id="1069680.M7P9N4"/>
<dbReference type="AlphaFoldDB" id="M7P9N4"/>
<dbReference type="OrthoDB" id="4769at2759"/>
<comment type="caution">
    <text evidence="14">Lacks conserved residue(s) required for the propagation of feature annotation.</text>
</comment>
<feature type="transmembrane region" description="Helical" evidence="14">
    <location>
        <begin position="173"/>
        <end position="192"/>
    </location>
</feature>
<feature type="transmembrane region" description="Helical" evidence="14">
    <location>
        <begin position="240"/>
        <end position="257"/>
    </location>
</feature>
<evidence type="ECO:0000256" key="4">
    <source>
        <dbReference type="ARBA" id="ARBA00011967"/>
    </source>
</evidence>
<keyword evidence="11 14" id="KW-0472">Membrane</keyword>
<gene>
    <name evidence="15" type="ORF">PNEG_01285</name>
</gene>
<accession>M7P9N4</accession>
<dbReference type="PANTHER" id="PTHR12989:SF10">
    <property type="entry name" value="DOL-P-GLC:GLC(2)MAN(9)GLCNAC(2)-PP-DOL ALPHA-1,2-GLUCOSYLTRANSFERASE-RELATED"/>
    <property type="match status" value="1"/>
</dbReference>
<feature type="transmembrane region" description="Helical" evidence="14">
    <location>
        <begin position="358"/>
        <end position="375"/>
    </location>
</feature>
<evidence type="ECO:0000256" key="1">
    <source>
        <dbReference type="ARBA" id="ARBA00004477"/>
    </source>
</evidence>
<feature type="transmembrane region" description="Helical" evidence="14">
    <location>
        <begin position="278"/>
        <end position="303"/>
    </location>
</feature>
<feature type="transmembrane region" description="Helical" evidence="14">
    <location>
        <begin position="387"/>
        <end position="416"/>
    </location>
</feature>
<dbReference type="GeneID" id="19894982"/>
<dbReference type="eggNOG" id="KOG2642">
    <property type="taxonomic scope" value="Eukaryota"/>
</dbReference>
<comment type="function">
    <text evidence="12">Dol-P-Glc:Glc(2)Man(9)GlcNAc(2)-PP-Dol alpha-1,2-glucosyltransferase that operates in the biosynthetic pathway of dolichol-linked oligosaccharides, the glycan precursors employed in protein asparagine (N)-glycosylation. The assembly of dolichol-linked oligosaccharides begins on the cytosolic side of the endoplasmic reticulum membrane and finishes in its lumen. The sequential addition of sugars to dolichol pyrophosphate produces dolichol-linked oligosaccharides containing fourteen sugars, including two GlcNAcs, nine mannoses and three glucoses. Once assembled, the oligosaccharide is transferred from the lipid to nascent proteins by oligosaccharyltransferases. In the lumen of the endoplasmic reticulum, adds the third and last glucose residue from dolichyl phosphate glucose (Dol-P-Glc) onto the lipid-linked oligosaccharide intermediate Glc(2)Man(9)GlcNAc(2)-PP-Dol to produce Glc(3)Man(9)GlcNAc(2)-PP-Dol.</text>
</comment>
<evidence type="ECO:0000256" key="6">
    <source>
        <dbReference type="ARBA" id="ARBA00022676"/>
    </source>
</evidence>
<comment type="catalytic activity">
    <reaction evidence="13">
        <text>an alpha-D-Glc-(1-&gt;3)-alpha-D-Glc-(1-&gt;3)-alpha-D-Man-(1-&gt;2)-alpha-D-Man-(1-&gt;2)-alpha-D-Man-(1-&gt;3)-[alpha-D-Man-(1-&gt;2)-alpha-D-Man-(1-&gt;3)-[alpha-D-Man-(1-&gt;2)-alpha-D-Man-(1-&gt;6)]-alpha-D-Man-(1-&gt;6)]-beta-D-Man-(1-&gt;4)-beta-D-GlcNAc-(1-&gt;4)-alpha-D-GlcNAc-diphospho-di-trans,poly-cis-dolichol + a di-trans,poly-cis-dolichyl beta-D-glucosyl phosphate = a alpha-D-Glc-(1-&gt;2)-alpha-D-Glc-(1-&gt;3)-alpha-D-Glc-(1-&gt;3)-alpha-D-Man-(1-&gt;2)-alpha-D-Man-(1-&gt;2)-alpha-D-Man-(1-&gt;3)-[alpha-D-Man-(1-&gt;2)-alpha-D-Man-(1-&gt;3)-[alpha-D-Man-(1-&gt;2)-alpha-D-Man-(1-&gt;6)]-alpha-D-Man-(1-&gt;6)]-beta-D-Man-(1-&gt;4)-beta-D-GlcNAc-(1-&gt;4)-alpha-D-GlcNAc-diphospho-di-trans,poly-cis-dolichol + a di-trans,poly-cis-dolichyl phosphate + H(+)</text>
        <dbReference type="Rhea" id="RHEA:29543"/>
        <dbReference type="Rhea" id="RHEA-COMP:19498"/>
        <dbReference type="Rhea" id="RHEA-COMP:19502"/>
        <dbReference type="Rhea" id="RHEA-COMP:19512"/>
        <dbReference type="Rhea" id="RHEA-COMP:19522"/>
        <dbReference type="ChEBI" id="CHEBI:15378"/>
        <dbReference type="ChEBI" id="CHEBI:57525"/>
        <dbReference type="ChEBI" id="CHEBI:57683"/>
        <dbReference type="ChEBI" id="CHEBI:132522"/>
        <dbReference type="ChEBI" id="CHEBI:132523"/>
        <dbReference type="EC" id="2.4.1.256"/>
    </reaction>
    <physiologicalReaction direction="left-to-right" evidence="13">
        <dbReference type="Rhea" id="RHEA:29544"/>
    </physiologicalReaction>
</comment>
<protein>
    <recommendedName>
        <fullName evidence="5 14">Dol-P-Glc:Glc(2)Man(9)GlcNAc(2)-PP-Dol alpha-1,2-glucosyltransferase</fullName>
        <ecNumber evidence="4 14">2.4.1.256</ecNumber>
    </recommendedName>
</protein>
<comment type="caution">
    <text evidence="15">The sequence shown here is derived from an EMBL/GenBank/DDBJ whole genome shotgun (WGS) entry which is preliminary data.</text>
</comment>
<feature type="transmembrane region" description="Helical" evidence="14">
    <location>
        <begin position="428"/>
        <end position="448"/>
    </location>
</feature>
<dbReference type="InterPro" id="IPR016900">
    <property type="entry name" value="Alg10"/>
</dbReference>
<evidence type="ECO:0000256" key="9">
    <source>
        <dbReference type="ARBA" id="ARBA00022824"/>
    </source>
</evidence>
<dbReference type="Pfam" id="PF04922">
    <property type="entry name" value="DIE2_ALG10"/>
    <property type="match status" value="1"/>
</dbReference>
<keyword evidence="6 14" id="KW-0328">Glycosyltransferase</keyword>
<proteinExistence type="inferred from homology"/>
<dbReference type="EMBL" id="AFWA02000006">
    <property type="protein sequence ID" value="EMR10580.1"/>
    <property type="molecule type" value="Genomic_DNA"/>
</dbReference>
<dbReference type="PANTHER" id="PTHR12989">
    <property type="entry name" value="ALPHA-1,2-GLUCOSYLTRANSFERASE ALG10"/>
    <property type="match status" value="1"/>
</dbReference>
<dbReference type="VEuPathDB" id="FungiDB:PNEG_01285"/>
<feature type="transmembrane region" description="Helical" evidence="14">
    <location>
        <begin position="132"/>
        <end position="152"/>
    </location>
</feature>
<keyword evidence="7" id="KW-0808">Transferase</keyword>
<evidence type="ECO:0000256" key="13">
    <source>
        <dbReference type="ARBA" id="ARBA00048064"/>
    </source>
</evidence>
<evidence type="ECO:0000256" key="11">
    <source>
        <dbReference type="ARBA" id="ARBA00023136"/>
    </source>
</evidence>
<comment type="pathway">
    <text evidence="2">Protein modification; protein glycosylation.</text>
</comment>
<evidence type="ECO:0000256" key="12">
    <source>
        <dbReference type="ARBA" id="ARBA00044727"/>
    </source>
</evidence>
<evidence type="ECO:0000256" key="5">
    <source>
        <dbReference type="ARBA" id="ARBA00018512"/>
    </source>
</evidence>
<reference evidence="16" key="1">
    <citation type="journal article" date="2016" name="Nat. Commun.">
        <title>Genome analysis of three Pneumocystis species reveals adaptation mechanisms to life exclusively in mammalian hosts.</title>
        <authorList>
            <person name="Ma L."/>
            <person name="Chen Z."/>
            <person name="Huang D.W."/>
            <person name="Kutty G."/>
            <person name="Ishihara M."/>
            <person name="Wang H."/>
            <person name="Abouelleil A."/>
            <person name="Bishop L."/>
            <person name="Davey E."/>
            <person name="Deng R."/>
            <person name="Deng X."/>
            <person name="Fan L."/>
            <person name="Fantoni G."/>
            <person name="Fitzgerald M."/>
            <person name="Gogineni E."/>
            <person name="Goldberg J.M."/>
            <person name="Handley G."/>
            <person name="Hu X."/>
            <person name="Huber C."/>
            <person name="Jiao X."/>
            <person name="Jones K."/>
            <person name="Levin J.Z."/>
            <person name="Liu Y."/>
            <person name="Macdonald P."/>
            <person name="Melnikov A."/>
            <person name="Raley C."/>
            <person name="Sassi M."/>
            <person name="Sherman B.T."/>
            <person name="Song X."/>
            <person name="Sykes S."/>
            <person name="Tran B."/>
            <person name="Walsh L."/>
            <person name="Xia Y."/>
            <person name="Yang J."/>
            <person name="Young S."/>
            <person name="Zeng Q."/>
            <person name="Zheng X."/>
            <person name="Stephens R."/>
            <person name="Nusbaum C."/>
            <person name="Birren B.W."/>
            <person name="Azadi P."/>
            <person name="Lempicki R.A."/>
            <person name="Cuomo C.A."/>
            <person name="Kovacs J.A."/>
        </authorList>
    </citation>
    <scope>NUCLEOTIDE SEQUENCE [LARGE SCALE GENOMIC DNA]</scope>
    <source>
        <strain evidence="16">B123</strain>
    </source>
</reference>
<sequence length="465" mass="55695">MVLKSLALQIETLRYQYAFAVQKHVLVPYMDEIFHVNQMQEYCKGNYLKWNDKITTPPGMYWIHLIILCAIPDIINRCDLSIFRMLNTITGSFCGLCFAKVITYFRENESTEMDEVEGIILAQFPLLYFHSFLYYTDVLSIFVVFLSLFLALRKQYKTSAIVSFFSLTIRQTNIIWVLFLIGISIFPLNRSIRSSEQELMVYDVPALYLRERVINIKDYVCFIKSLYRFLFQQYKQIIEVIWPYIIVVFLFAVFLLYNRGVVLGDKTNHTIKIHFPQLFYFSIFTAFWGSPHLLTNGIITHFFKWSLGSKWACFRTCVIIIIMELIIHYNTKEHPFLMSDNRHYTFYIWRRLIKVHPVAKYIAAPFYYASMWAVLNKLMFYHKISYILLFTIATTLVLGFVSLLEFRYFITPYLLWRFSIRTSHKLRLYAEAFLFLYINYITTNIFLYKPFIWESEPGSFQRFMW</sequence>
<evidence type="ECO:0000313" key="15">
    <source>
        <dbReference type="EMBL" id="EMR10580.1"/>
    </source>
</evidence>
<keyword evidence="9" id="KW-0256">Endoplasmic reticulum</keyword>
<evidence type="ECO:0000256" key="3">
    <source>
        <dbReference type="ARBA" id="ARBA00010600"/>
    </source>
</evidence>
<dbReference type="GO" id="GO:0005789">
    <property type="term" value="C:endoplasmic reticulum membrane"/>
    <property type="evidence" value="ECO:0007669"/>
    <property type="project" value="UniProtKB-SubCell"/>
</dbReference>
<dbReference type="HOGENOM" id="CLU_017053_1_0_1"/>
<comment type="similarity">
    <text evidence="3 14">Belongs to the ALG10 glucosyltransferase family.</text>
</comment>
<dbReference type="UniPathway" id="UPA00378"/>
<dbReference type="RefSeq" id="XP_007873209.1">
    <property type="nucleotide sequence ID" value="XM_007875018.1"/>
</dbReference>
<keyword evidence="10 14" id="KW-1133">Transmembrane helix</keyword>
<dbReference type="OMA" id="VWDSKIT"/>
<evidence type="ECO:0000256" key="14">
    <source>
        <dbReference type="PIRNR" id="PIRNR028810"/>
    </source>
</evidence>
<keyword evidence="16" id="KW-1185">Reference proteome</keyword>